<name>A0A915EGD3_9BILA</name>
<accession>A0A915EGD3</accession>
<dbReference type="WBParaSite" id="jg6396">
    <property type="protein sequence ID" value="jg6396"/>
    <property type="gene ID" value="jg6396"/>
</dbReference>
<dbReference type="AlphaFoldDB" id="A0A915EGD3"/>
<dbReference type="Proteomes" id="UP000887574">
    <property type="component" value="Unplaced"/>
</dbReference>
<proteinExistence type="predicted"/>
<evidence type="ECO:0000313" key="1">
    <source>
        <dbReference type="Proteomes" id="UP000887574"/>
    </source>
</evidence>
<organism evidence="1 2">
    <name type="scientific">Ditylenchus dipsaci</name>
    <dbReference type="NCBI Taxonomy" id="166011"/>
    <lineage>
        <taxon>Eukaryota</taxon>
        <taxon>Metazoa</taxon>
        <taxon>Ecdysozoa</taxon>
        <taxon>Nematoda</taxon>
        <taxon>Chromadorea</taxon>
        <taxon>Rhabditida</taxon>
        <taxon>Tylenchina</taxon>
        <taxon>Tylenchomorpha</taxon>
        <taxon>Sphaerularioidea</taxon>
        <taxon>Anguinidae</taxon>
        <taxon>Anguininae</taxon>
        <taxon>Ditylenchus</taxon>
    </lineage>
</organism>
<keyword evidence="1" id="KW-1185">Reference proteome</keyword>
<reference evidence="2" key="1">
    <citation type="submission" date="2022-11" db="UniProtKB">
        <authorList>
            <consortium name="WormBaseParasite"/>
        </authorList>
    </citation>
    <scope>IDENTIFICATION</scope>
</reference>
<evidence type="ECO:0000313" key="2">
    <source>
        <dbReference type="WBParaSite" id="jg6396"/>
    </source>
</evidence>
<sequence length="113" mass="12649">MSNYRICSCGQFDSNHVCRLGGGAHGSAVSQLSQSISGPSLCCSLIQAGRYIPPDADQPYANYALNWGFNPDDARPDEIKHRYTSFLPRRYHVCHPVRVGIYWSLYKCDVPSH</sequence>
<protein>
    <submittedName>
        <fullName evidence="2">Uncharacterized protein</fullName>
    </submittedName>
</protein>